<reference evidence="2" key="1">
    <citation type="submission" date="2017-11" db="EMBL/GenBank/DDBJ databases">
        <authorList>
            <person name="Zhu W."/>
        </authorList>
    </citation>
    <scope>NUCLEOTIDE SEQUENCE [LARGE SCALE GENOMIC DNA]</scope>
    <source>
        <strain evidence="2">CAU 1051</strain>
    </source>
</reference>
<keyword evidence="2" id="KW-1185">Reference proteome</keyword>
<gene>
    <name evidence="1" type="ORF">CWR45_13745</name>
</gene>
<name>A0A3D8PN58_9BACI</name>
<organism evidence="1 2">
    <name type="scientific">Oceanobacillus chungangensis</name>
    <dbReference type="NCBI Taxonomy" id="1229152"/>
    <lineage>
        <taxon>Bacteria</taxon>
        <taxon>Bacillati</taxon>
        <taxon>Bacillota</taxon>
        <taxon>Bacilli</taxon>
        <taxon>Bacillales</taxon>
        <taxon>Bacillaceae</taxon>
        <taxon>Oceanobacillus</taxon>
    </lineage>
</organism>
<evidence type="ECO:0000313" key="2">
    <source>
        <dbReference type="Proteomes" id="UP000256520"/>
    </source>
</evidence>
<protein>
    <submittedName>
        <fullName evidence="1">Uncharacterized protein</fullName>
    </submittedName>
</protein>
<dbReference type="OrthoDB" id="2720515at2"/>
<dbReference type="RefSeq" id="WP_115750444.1">
    <property type="nucleotide sequence ID" value="NZ_PIOD01000016.1"/>
</dbReference>
<comment type="caution">
    <text evidence="1">The sequence shown here is derived from an EMBL/GenBank/DDBJ whole genome shotgun (WGS) entry which is preliminary data.</text>
</comment>
<proteinExistence type="predicted"/>
<evidence type="ECO:0000313" key="1">
    <source>
        <dbReference type="EMBL" id="RDW16689.1"/>
    </source>
</evidence>
<dbReference type="AlphaFoldDB" id="A0A3D8PN58"/>
<dbReference type="Proteomes" id="UP000256520">
    <property type="component" value="Unassembled WGS sequence"/>
</dbReference>
<accession>A0A3D8PN58</accession>
<dbReference type="EMBL" id="PIOD01000016">
    <property type="protein sequence ID" value="RDW16689.1"/>
    <property type="molecule type" value="Genomic_DNA"/>
</dbReference>
<sequence>MKVKKANYQTPGYITRDNIRSKFNNYHSVTVNMNPSIKIPDPGLYPISLEIGNSRHSAIASVTEPISLKEKENRRIRAYITDLRKEIKDEKVLISWQNPPKSISNQAYHDELGKVVSL</sequence>